<dbReference type="Pfam" id="PF12094">
    <property type="entry name" value="DUF3570"/>
    <property type="match status" value="1"/>
</dbReference>
<evidence type="ECO:0000313" key="2">
    <source>
        <dbReference type="EMBL" id="MCT7360362.1"/>
    </source>
</evidence>
<proteinExistence type="predicted"/>
<dbReference type="EMBL" id="JAOANI010000028">
    <property type="protein sequence ID" value="MCT7360362.1"/>
    <property type="molecule type" value="Genomic_DNA"/>
</dbReference>
<protein>
    <submittedName>
        <fullName evidence="2">DUF3570 domain-containing protein</fullName>
    </submittedName>
</protein>
<name>A0A9X3AII0_9GAMM</name>
<organism evidence="2 3">
    <name type="scientific">Thalassolituus pacificus</name>
    <dbReference type="NCBI Taxonomy" id="2975440"/>
    <lineage>
        <taxon>Bacteria</taxon>
        <taxon>Pseudomonadati</taxon>
        <taxon>Pseudomonadota</taxon>
        <taxon>Gammaproteobacteria</taxon>
        <taxon>Oceanospirillales</taxon>
        <taxon>Oceanospirillaceae</taxon>
        <taxon>Thalassolituus</taxon>
    </lineage>
</organism>
<feature type="chain" id="PRO_5040884395" evidence="1">
    <location>
        <begin position="23"/>
        <end position="385"/>
    </location>
</feature>
<dbReference type="RefSeq" id="WP_260977199.1">
    <property type="nucleotide sequence ID" value="NZ_JAOANI010000028.1"/>
</dbReference>
<evidence type="ECO:0000313" key="3">
    <source>
        <dbReference type="Proteomes" id="UP001147830"/>
    </source>
</evidence>
<evidence type="ECO:0000256" key="1">
    <source>
        <dbReference type="SAM" id="SignalP"/>
    </source>
</evidence>
<reference evidence="2" key="1">
    <citation type="journal article" date="2022" name="Front. Microbiol.">
        <title>Genome-based taxonomic rearrangement of Oceanobacter-related bacteria including the description of Thalassolituus hydrocarbonoclasticus sp. nov. and Thalassolituus pacificus sp. nov. and emended description of the genus Thalassolituus.</title>
        <authorList>
            <person name="Dong C."/>
            <person name="Wei L."/>
            <person name="Wang J."/>
            <person name="Lai Q."/>
            <person name="Huang Z."/>
            <person name="Shao Z."/>
        </authorList>
    </citation>
    <scope>NUCLEOTIDE SEQUENCE</scope>
    <source>
        <strain evidence="2">59MF3M-4</strain>
    </source>
</reference>
<dbReference type="Proteomes" id="UP001147830">
    <property type="component" value="Unassembled WGS sequence"/>
</dbReference>
<comment type="caution">
    <text evidence="2">The sequence shown here is derived from an EMBL/GenBank/DDBJ whole genome shotgun (WGS) entry which is preliminary data.</text>
</comment>
<dbReference type="InterPro" id="IPR021953">
    <property type="entry name" value="DUF3570"/>
</dbReference>
<keyword evidence="3" id="KW-1185">Reference proteome</keyword>
<feature type="signal peptide" evidence="1">
    <location>
        <begin position="1"/>
        <end position="22"/>
    </location>
</feature>
<dbReference type="AlphaFoldDB" id="A0A9X3AII0"/>
<gene>
    <name evidence="2" type="ORF">NYR02_15170</name>
</gene>
<sequence>MKSSAKSALLALAAAAPSYGLAPPQEAQLQYRVSQYQENDMPANRVASGSTQRYQISVQQLQWQTPIAGQWLLNMQGSYESLSGASPQQTFENSSGQSEVIMSGASINEQRSDAQLQLSRYFSHGTLGGGLYYSTENDYQAQAWNLAGSLELWSGMTTLNAGLSQSDDRLNPSDTRLSVNRQLADDQTRSRQEAYLGISQILNKYEVLQLTLGYSQSSGYLSDPYRNIDLRPDNRDSQTLTLMYRFFMKPWNGAAHWNYRLYHDSWGVDSHTLELRWYQNLGRFIGRNWRANIGSRFYRQQAADFYSLASSASGNAQSSDARLSAYGAITLELGIDLLWSHALEFSLSGQSYRSRESWGAQGSKAAEAPALVNYQLVSAGVLYRY</sequence>
<accession>A0A9X3AII0</accession>
<reference evidence="2" key="2">
    <citation type="submission" date="2022-08" db="EMBL/GenBank/DDBJ databases">
        <authorList>
            <person name="Dong C."/>
        </authorList>
    </citation>
    <scope>NUCLEOTIDE SEQUENCE</scope>
    <source>
        <strain evidence="2">59MF3M-4</strain>
    </source>
</reference>
<keyword evidence="1" id="KW-0732">Signal</keyword>